<gene>
    <name evidence="1" type="ORF">Tci_028263</name>
</gene>
<dbReference type="AlphaFoldDB" id="A0A6L2L7J9"/>
<accession>A0A6L2L7J9</accession>
<evidence type="ECO:0000313" key="1">
    <source>
        <dbReference type="EMBL" id="GEU56285.1"/>
    </source>
</evidence>
<name>A0A6L2L7J9_TANCI</name>
<proteinExistence type="predicted"/>
<reference evidence="1" key="1">
    <citation type="journal article" date="2019" name="Sci. Rep.">
        <title>Draft genome of Tanacetum cinerariifolium, the natural source of mosquito coil.</title>
        <authorList>
            <person name="Yamashiro T."/>
            <person name="Shiraishi A."/>
            <person name="Satake H."/>
            <person name="Nakayama K."/>
        </authorList>
    </citation>
    <scope>NUCLEOTIDE SEQUENCE</scope>
</reference>
<protein>
    <submittedName>
        <fullName evidence="1">Phospholipase-like protein</fullName>
    </submittedName>
</protein>
<dbReference type="EMBL" id="BKCJ010003638">
    <property type="protein sequence ID" value="GEU56285.1"/>
    <property type="molecule type" value="Genomic_DNA"/>
</dbReference>
<sequence length="364" mass="41853">MKIVGCYTDEGAQEDFICCLDAGKVNVCSVSSREVSFSCYSKGDIKFRSRVFPHRVSLNITSLDKIGVIEDEEFFSKLCDEDAIRELNPTVDLQPTFAKYLIEWWTCNNDFLKNYITRTPKRRPEFFKAYLLKVVSGRQRKNVKHTLHRFLLMKEMVVVEKSEFNEDFCNLSIEFYDELNKEFIELLESPSCSSGLGCSDLDIDKDANEDGVGGGRNVGKEKIIKEERRLRFEKEARLMREEEKLLEDEQCLKKDYKKCNTDLEKIVFGFGVRRVSLDPTIVKIAYLDTDNGPWSVVVFRFTTLGEPIVEAQSPYNMADSLKLYQHFIQDFCHLGIEGDGGPFYMSSCNDSLIMAIGEDCKVRA</sequence>
<comment type="caution">
    <text evidence="1">The sequence shown here is derived from an EMBL/GenBank/DDBJ whole genome shotgun (WGS) entry which is preliminary data.</text>
</comment>
<organism evidence="1">
    <name type="scientific">Tanacetum cinerariifolium</name>
    <name type="common">Dalmatian daisy</name>
    <name type="synonym">Chrysanthemum cinerariifolium</name>
    <dbReference type="NCBI Taxonomy" id="118510"/>
    <lineage>
        <taxon>Eukaryota</taxon>
        <taxon>Viridiplantae</taxon>
        <taxon>Streptophyta</taxon>
        <taxon>Embryophyta</taxon>
        <taxon>Tracheophyta</taxon>
        <taxon>Spermatophyta</taxon>
        <taxon>Magnoliopsida</taxon>
        <taxon>eudicotyledons</taxon>
        <taxon>Gunneridae</taxon>
        <taxon>Pentapetalae</taxon>
        <taxon>asterids</taxon>
        <taxon>campanulids</taxon>
        <taxon>Asterales</taxon>
        <taxon>Asteraceae</taxon>
        <taxon>Asteroideae</taxon>
        <taxon>Anthemideae</taxon>
        <taxon>Anthemidinae</taxon>
        <taxon>Tanacetum</taxon>
    </lineage>
</organism>